<dbReference type="GO" id="GO:0032259">
    <property type="term" value="P:methylation"/>
    <property type="evidence" value="ECO:0007669"/>
    <property type="project" value="UniProtKB-KW"/>
</dbReference>
<feature type="region of interest" description="Disordered" evidence="7">
    <location>
        <begin position="172"/>
        <end position="194"/>
    </location>
</feature>
<dbReference type="SMART" id="SM00342">
    <property type="entry name" value="HTH_ARAC"/>
    <property type="match status" value="1"/>
</dbReference>
<dbReference type="SUPFAM" id="SSF46689">
    <property type="entry name" value="Homeodomain-like"/>
    <property type="match status" value="2"/>
</dbReference>
<evidence type="ECO:0000256" key="4">
    <source>
        <dbReference type="ARBA" id="ARBA00023125"/>
    </source>
</evidence>
<keyword evidence="2 9" id="KW-0489">Methyltransferase</keyword>
<name>A0A1G8SAV0_9BACI</name>
<keyword evidence="6" id="KW-0804">Transcription</keyword>
<evidence type="ECO:0000256" key="3">
    <source>
        <dbReference type="ARBA" id="ARBA00023015"/>
    </source>
</evidence>
<dbReference type="OrthoDB" id="9802228at2"/>
<feature type="compositionally biased region" description="Basic and acidic residues" evidence="7">
    <location>
        <begin position="175"/>
        <end position="194"/>
    </location>
</feature>
<dbReference type="InterPro" id="IPR018060">
    <property type="entry name" value="HTH_AraC"/>
</dbReference>
<feature type="domain" description="HTH araC/xylS-type" evidence="8">
    <location>
        <begin position="81"/>
        <end position="179"/>
    </location>
</feature>
<dbReference type="InterPro" id="IPR009057">
    <property type="entry name" value="Homeodomain-like_sf"/>
</dbReference>
<proteinExistence type="predicted"/>
<sequence length="194" mass="22535">MRLADKYWTAIVDNDATYDDLFFYGVKTTGIFCKPSCKSKVPNKENIHIFKNAYQAQTANFRPCKRCKPDGLRLPDEEWVTQIMEWIDAHYQEPLSLAILAKATHGSPYHLQRTFKRVAGITPNEYIQRTRLERAGDYLRHTDMSIRDIGSAVGLPNSSYFITMFKARMKQTPENFREEKRGEAHEASHLLDDR</sequence>
<dbReference type="Pfam" id="PF02805">
    <property type="entry name" value="Ada_Zn_binding"/>
    <property type="match status" value="1"/>
</dbReference>
<dbReference type="PROSITE" id="PS01124">
    <property type="entry name" value="HTH_ARAC_FAMILY_2"/>
    <property type="match status" value="1"/>
</dbReference>
<dbReference type="SUPFAM" id="SSF57884">
    <property type="entry name" value="Ada DNA repair protein, N-terminal domain (N-Ada 10)"/>
    <property type="match status" value="1"/>
</dbReference>
<comment type="cofactor">
    <cofactor evidence="1">
        <name>Zn(2+)</name>
        <dbReference type="ChEBI" id="CHEBI:29105"/>
    </cofactor>
</comment>
<keyword evidence="4" id="KW-0238">DNA-binding</keyword>
<dbReference type="AlphaFoldDB" id="A0A1G8SAV0"/>
<dbReference type="GO" id="GO:0043565">
    <property type="term" value="F:sequence-specific DNA binding"/>
    <property type="evidence" value="ECO:0007669"/>
    <property type="project" value="InterPro"/>
</dbReference>
<evidence type="ECO:0000256" key="6">
    <source>
        <dbReference type="ARBA" id="ARBA00023163"/>
    </source>
</evidence>
<keyword evidence="10" id="KW-1185">Reference proteome</keyword>
<dbReference type="Pfam" id="PF12833">
    <property type="entry name" value="HTH_18"/>
    <property type="match status" value="1"/>
</dbReference>
<gene>
    <name evidence="9" type="ORF">SAMN04488123_1256</name>
</gene>
<dbReference type="RefSeq" id="WP_090399988.1">
    <property type="nucleotide sequence ID" value="NZ_FNEN01000025.1"/>
</dbReference>
<dbReference type="GO" id="GO:0006281">
    <property type="term" value="P:DNA repair"/>
    <property type="evidence" value="ECO:0007669"/>
    <property type="project" value="InterPro"/>
</dbReference>
<keyword evidence="5" id="KW-0010">Activator</keyword>
<evidence type="ECO:0000313" key="9">
    <source>
        <dbReference type="EMBL" id="SDJ26349.1"/>
    </source>
</evidence>
<dbReference type="PIRSF" id="PIRSF000408">
    <property type="entry name" value="Alkyltransferas_AdaA"/>
    <property type="match status" value="1"/>
</dbReference>
<dbReference type="Gene3D" id="1.10.10.60">
    <property type="entry name" value="Homeodomain-like"/>
    <property type="match status" value="2"/>
</dbReference>
<evidence type="ECO:0000256" key="5">
    <source>
        <dbReference type="ARBA" id="ARBA00023159"/>
    </source>
</evidence>
<dbReference type="Proteomes" id="UP000198853">
    <property type="component" value="Unassembled WGS sequence"/>
</dbReference>
<accession>A0A1G8SAV0</accession>
<keyword evidence="9" id="KW-0808">Transferase</keyword>
<dbReference type="EMBL" id="FNEN01000025">
    <property type="protein sequence ID" value="SDJ26349.1"/>
    <property type="molecule type" value="Genomic_DNA"/>
</dbReference>
<keyword evidence="3" id="KW-0805">Transcription regulation</keyword>
<reference evidence="9 10" key="1">
    <citation type="submission" date="2016-10" db="EMBL/GenBank/DDBJ databases">
        <authorList>
            <person name="de Groot N.N."/>
        </authorList>
    </citation>
    <scope>NUCLEOTIDE SEQUENCE [LARGE SCALE GENOMIC DNA]</scope>
    <source>
        <strain evidence="9 10">DSM 21771</strain>
    </source>
</reference>
<evidence type="ECO:0000259" key="8">
    <source>
        <dbReference type="PROSITE" id="PS01124"/>
    </source>
</evidence>
<dbReference type="GO" id="GO:0008168">
    <property type="term" value="F:methyltransferase activity"/>
    <property type="evidence" value="ECO:0007669"/>
    <property type="project" value="UniProtKB-KW"/>
</dbReference>
<dbReference type="PANTHER" id="PTHR43280">
    <property type="entry name" value="ARAC-FAMILY TRANSCRIPTIONAL REGULATOR"/>
    <property type="match status" value="1"/>
</dbReference>
<evidence type="ECO:0000256" key="2">
    <source>
        <dbReference type="ARBA" id="ARBA00022603"/>
    </source>
</evidence>
<dbReference type="InterPro" id="IPR035451">
    <property type="entry name" value="Ada-like_dom_sf"/>
</dbReference>
<dbReference type="InterPro" id="IPR016220">
    <property type="entry name" value="Me-P-triester_DNA_alkyl-Trfase"/>
</dbReference>
<dbReference type="GO" id="GO:0003700">
    <property type="term" value="F:DNA-binding transcription factor activity"/>
    <property type="evidence" value="ECO:0007669"/>
    <property type="project" value="InterPro"/>
</dbReference>
<organism evidence="9 10">
    <name type="scientific">Natribacillus halophilus</name>
    <dbReference type="NCBI Taxonomy" id="549003"/>
    <lineage>
        <taxon>Bacteria</taxon>
        <taxon>Bacillati</taxon>
        <taxon>Bacillota</taxon>
        <taxon>Bacilli</taxon>
        <taxon>Bacillales</taxon>
        <taxon>Bacillaceae</taxon>
        <taxon>Natribacillus</taxon>
    </lineage>
</organism>
<evidence type="ECO:0000256" key="7">
    <source>
        <dbReference type="SAM" id="MobiDB-lite"/>
    </source>
</evidence>
<evidence type="ECO:0000313" key="10">
    <source>
        <dbReference type="Proteomes" id="UP000198853"/>
    </source>
</evidence>
<dbReference type="InterPro" id="IPR004026">
    <property type="entry name" value="Ada_DNA_repair_Zn-bd"/>
</dbReference>
<dbReference type="PANTHER" id="PTHR43280:SF28">
    <property type="entry name" value="HTH-TYPE TRANSCRIPTIONAL ACTIVATOR RHAS"/>
    <property type="match status" value="1"/>
</dbReference>
<evidence type="ECO:0000256" key="1">
    <source>
        <dbReference type="ARBA" id="ARBA00001947"/>
    </source>
</evidence>
<dbReference type="Gene3D" id="3.40.10.10">
    <property type="entry name" value="DNA Methylphosphotriester Repair Domain"/>
    <property type="match status" value="1"/>
</dbReference>
<dbReference type="GO" id="GO:0008270">
    <property type="term" value="F:zinc ion binding"/>
    <property type="evidence" value="ECO:0007669"/>
    <property type="project" value="InterPro"/>
</dbReference>
<protein>
    <submittedName>
        <fullName evidence="9">AraC family transcriptional regulator, regulatory protein of adaptative response / methylphosphotriester-DNA alkyltransferase methyltransferase</fullName>
    </submittedName>
</protein>